<dbReference type="Gene3D" id="1.10.443.10">
    <property type="entry name" value="Intergrase catalytic core"/>
    <property type="match status" value="1"/>
</dbReference>
<protein>
    <recommendedName>
        <fullName evidence="10">Tyrosine recombinase XerC</fullName>
    </recommendedName>
</protein>
<organism evidence="8 9">
    <name type="scientific">Candidatus Berkelbacteria bacterium CG03_land_8_20_14_0_80_40_36</name>
    <dbReference type="NCBI Taxonomy" id="1974509"/>
    <lineage>
        <taxon>Bacteria</taxon>
        <taxon>Candidatus Berkelbacteria</taxon>
    </lineage>
</organism>
<dbReference type="CDD" id="cd00798">
    <property type="entry name" value="INT_XerDC_C"/>
    <property type="match status" value="1"/>
</dbReference>
<evidence type="ECO:0000256" key="5">
    <source>
        <dbReference type="PROSITE-ProRule" id="PRU01248"/>
    </source>
</evidence>
<evidence type="ECO:0000256" key="2">
    <source>
        <dbReference type="ARBA" id="ARBA00022908"/>
    </source>
</evidence>
<dbReference type="GO" id="GO:0015074">
    <property type="term" value="P:DNA integration"/>
    <property type="evidence" value="ECO:0007669"/>
    <property type="project" value="UniProtKB-KW"/>
</dbReference>
<evidence type="ECO:0000259" key="7">
    <source>
        <dbReference type="PROSITE" id="PS51900"/>
    </source>
</evidence>
<dbReference type="InterPro" id="IPR010998">
    <property type="entry name" value="Integrase_recombinase_N"/>
</dbReference>
<evidence type="ECO:0000256" key="4">
    <source>
        <dbReference type="ARBA" id="ARBA00023172"/>
    </source>
</evidence>
<evidence type="ECO:0000313" key="9">
    <source>
        <dbReference type="Proteomes" id="UP000229966"/>
    </source>
</evidence>
<dbReference type="PANTHER" id="PTHR30349:SF41">
    <property type="entry name" value="INTEGRASE_RECOMBINASE PROTEIN MJ0367-RELATED"/>
    <property type="match status" value="1"/>
</dbReference>
<evidence type="ECO:0008006" key="10">
    <source>
        <dbReference type="Google" id="ProtNLM"/>
    </source>
</evidence>
<feature type="domain" description="Core-binding (CB)" evidence="7">
    <location>
        <begin position="13"/>
        <end position="101"/>
    </location>
</feature>
<evidence type="ECO:0000313" key="8">
    <source>
        <dbReference type="EMBL" id="PIV25357.1"/>
    </source>
</evidence>
<keyword evidence="4" id="KW-0233">DNA recombination</keyword>
<dbReference type="SUPFAM" id="SSF56349">
    <property type="entry name" value="DNA breaking-rejoining enzymes"/>
    <property type="match status" value="1"/>
</dbReference>
<dbReference type="PANTHER" id="PTHR30349">
    <property type="entry name" value="PHAGE INTEGRASE-RELATED"/>
    <property type="match status" value="1"/>
</dbReference>
<keyword evidence="2" id="KW-0229">DNA integration</keyword>
<evidence type="ECO:0000259" key="6">
    <source>
        <dbReference type="PROSITE" id="PS51898"/>
    </source>
</evidence>
<dbReference type="AlphaFoldDB" id="A0A2M7CI98"/>
<feature type="domain" description="Tyr recombinase" evidence="6">
    <location>
        <begin position="121"/>
        <end position="298"/>
    </location>
</feature>
<sequence>MAMDNKISYNRFMTIVTAIRQFLEHEDIEKGHSQLTIRNYETYLRKFLEFCEKQKVTDIDKVNQELIRQFRLHLSQISPPLKKNTRNYYLIALRSWLKYLQKRDFKVLSAEKIELAKVGERDIDILAPEELDRLLTASKENTMIGLRNKAILEMLFSTGLRLAEIACLNKSDIDLTQKEFSIRGKGDKIRLVFLSDSARTALENYLSKRQDENSALFINKFSSRLTPRSIERAVKQIARQAGISKKVTPHLLRHQFATDLLSSGADIRSVQTLLGHSSITTTQIYTHITNRDLRDVHSAFHGKQRRK</sequence>
<accession>A0A2M7CI98</accession>
<proteinExistence type="inferred from homology"/>
<dbReference type="InterPro" id="IPR050090">
    <property type="entry name" value="Tyrosine_recombinase_XerCD"/>
</dbReference>
<dbReference type="InterPro" id="IPR044068">
    <property type="entry name" value="CB"/>
</dbReference>
<dbReference type="GO" id="GO:0006310">
    <property type="term" value="P:DNA recombination"/>
    <property type="evidence" value="ECO:0007669"/>
    <property type="project" value="UniProtKB-KW"/>
</dbReference>
<keyword evidence="3 5" id="KW-0238">DNA-binding</keyword>
<dbReference type="NCBIfam" id="NF040815">
    <property type="entry name" value="recomb_XerA_Arch"/>
    <property type="match status" value="1"/>
</dbReference>
<reference evidence="9" key="1">
    <citation type="submission" date="2017-09" db="EMBL/GenBank/DDBJ databases">
        <title>Depth-based differentiation of microbial function through sediment-hosted aquifers and enrichment of novel symbionts in the deep terrestrial subsurface.</title>
        <authorList>
            <person name="Probst A.J."/>
            <person name="Ladd B."/>
            <person name="Jarett J.K."/>
            <person name="Geller-Mcgrath D.E."/>
            <person name="Sieber C.M.K."/>
            <person name="Emerson J.B."/>
            <person name="Anantharaman K."/>
            <person name="Thomas B.C."/>
            <person name="Malmstrom R."/>
            <person name="Stieglmeier M."/>
            <person name="Klingl A."/>
            <person name="Woyke T."/>
            <person name="Ryan C.M."/>
            <person name="Banfield J.F."/>
        </authorList>
    </citation>
    <scope>NUCLEOTIDE SEQUENCE [LARGE SCALE GENOMIC DNA]</scope>
</reference>
<dbReference type="GO" id="GO:0003677">
    <property type="term" value="F:DNA binding"/>
    <property type="evidence" value="ECO:0007669"/>
    <property type="project" value="UniProtKB-UniRule"/>
</dbReference>
<dbReference type="Pfam" id="PF00589">
    <property type="entry name" value="Phage_integrase"/>
    <property type="match status" value="1"/>
</dbReference>
<name>A0A2M7CI98_9BACT</name>
<dbReference type="PROSITE" id="PS51898">
    <property type="entry name" value="TYR_RECOMBINASE"/>
    <property type="match status" value="1"/>
</dbReference>
<dbReference type="EMBL" id="PEUM01000057">
    <property type="protein sequence ID" value="PIV25357.1"/>
    <property type="molecule type" value="Genomic_DNA"/>
</dbReference>
<evidence type="ECO:0000256" key="3">
    <source>
        <dbReference type="ARBA" id="ARBA00023125"/>
    </source>
</evidence>
<dbReference type="InterPro" id="IPR002104">
    <property type="entry name" value="Integrase_catalytic"/>
</dbReference>
<comment type="caution">
    <text evidence="8">The sequence shown here is derived from an EMBL/GenBank/DDBJ whole genome shotgun (WGS) entry which is preliminary data.</text>
</comment>
<dbReference type="InterPro" id="IPR004107">
    <property type="entry name" value="Integrase_SAM-like_N"/>
</dbReference>
<dbReference type="Pfam" id="PF02899">
    <property type="entry name" value="Phage_int_SAM_1"/>
    <property type="match status" value="1"/>
</dbReference>
<dbReference type="PROSITE" id="PS51900">
    <property type="entry name" value="CB"/>
    <property type="match status" value="1"/>
</dbReference>
<gene>
    <name evidence="8" type="ORF">COS38_02080</name>
</gene>
<dbReference type="InterPro" id="IPR011010">
    <property type="entry name" value="DNA_brk_join_enz"/>
</dbReference>
<evidence type="ECO:0000256" key="1">
    <source>
        <dbReference type="ARBA" id="ARBA00008857"/>
    </source>
</evidence>
<comment type="similarity">
    <text evidence="1">Belongs to the 'phage' integrase family.</text>
</comment>
<dbReference type="InterPro" id="IPR013762">
    <property type="entry name" value="Integrase-like_cat_sf"/>
</dbReference>
<dbReference type="Gene3D" id="1.10.150.130">
    <property type="match status" value="1"/>
</dbReference>
<dbReference type="Proteomes" id="UP000229966">
    <property type="component" value="Unassembled WGS sequence"/>
</dbReference>